<dbReference type="STRING" id="1121025.SAMN02745249_00121"/>
<feature type="region of interest" description="Disordered" evidence="1">
    <location>
        <begin position="212"/>
        <end position="238"/>
    </location>
</feature>
<feature type="domain" description="Transposase IS4-like" evidence="2">
    <location>
        <begin position="264"/>
        <end position="499"/>
    </location>
</feature>
<dbReference type="NCBIfam" id="NF033551">
    <property type="entry name" value="transpos_IS1182"/>
    <property type="match status" value="1"/>
</dbReference>
<dbReference type="GO" id="GO:0003677">
    <property type="term" value="F:DNA binding"/>
    <property type="evidence" value="ECO:0007669"/>
    <property type="project" value="InterPro"/>
</dbReference>
<protein>
    <submittedName>
        <fullName evidence="4">Transposase</fullName>
    </submittedName>
</protein>
<evidence type="ECO:0000259" key="2">
    <source>
        <dbReference type="Pfam" id="PF01609"/>
    </source>
</evidence>
<dbReference type="InterPro" id="IPR002559">
    <property type="entry name" value="Transposase_11"/>
</dbReference>
<accession>A0A1M4S8R7</accession>
<dbReference type="RefSeq" id="WP_073294597.1">
    <property type="nucleotide sequence ID" value="NZ_FQUF01000002.1"/>
</dbReference>
<dbReference type="PANTHER" id="PTHR33408:SF2">
    <property type="entry name" value="TRANSPOSASE DDE DOMAIN-CONTAINING PROTEIN"/>
    <property type="match status" value="1"/>
</dbReference>
<dbReference type="GO" id="GO:0006313">
    <property type="term" value="P:DNA transposition"/>
    <property type="evidence" value="ECO:0007669"/>
    <property type="project" value="InterPro"/>
</dbReference>
<dbReference type="AlphaFoldDB" id="A0A1M4S8R7"/>
<sequence length="509" mass="60052">MYVQYNMNQTSLPLELSTCIDPNHIVFSIYNFVDSLDDHYFKIFETQDGRPAYHPKPLIMSLLYAYSKGIFSGRKIEEMMEENLPMQWLVAQQVISYRTINRFRSSDNCSRLLENIFIEFTIQLKLEKLITLENVFIDGTKIEANANKYTFVWRKATERFAERLKISAREYYFEEIQPMVDAGIQYDEELELEESMLQEITELIEEEVEKLSQDIEENPVKGPDPRKQARRRLKKHHRKVSQDFLPRKRKYHQQFETFDGRNSYSKTDTDATFMRMKDDHMMNGQLKAGYNIQIGTENQFVLHYDVFPNPTDTRTLQPFIETFPHRPKRIVADAGYGSEENLTYLDDNDIDHLIKYNRFDKDQKKKHKTSDKNLGNWVYNEEEKTFTHPDGTIYYYSHQSKRRNKLSGYTSQVAVYKPTDPENAPQKALYYNEKYQILKNTEAEKLLSKEGSIIFAKRKIDVEPVFGQIKANLGFTRFNLRGKSKVKTDIGLVLMANNLKKYAKNNVIK</sequence>
<proteinExistence type="predicted"/>
<dbReference type="Proteomes" id="UP000184128">
    <property type="component" value="Unassembled WGS sequence"/>
</dbReference>
<dbReference type="Pfam" id="PF01609">
    <property type="entry name" value="DDE_Tnp_1"/>
    <property type="match status" value="1"/>
</dbReference>
<dbReference type="OrthoDB" id="2163600at2"/>
<dbReference type="InterPro" id="IPR047629">
    <property type="entry name" value="IS1182_transpos"/>
</dbReference>
<reference evidence="4 5" key="1">
    <citation type="submission" date="2016-11" db="EMBL/GenBank/DDBJ databases">
        <authorList>
            <person name="Jaros S."/>
            <person name="Januszkiewicz K."/>
            <person name="Wedrychowicz H."/>
        </authorList>
    </citation>
    <scope>NUCLEOTIDE SEQUENCE [LARGE SCALE GENOMIC DNA]</scope>
    <source>
        <strain evidence="4 5">DSM 15692</strain>
    </source>
</reference>
<evidence type="ECO:0000259" key="3">
    <source>
        <dbReference type="Pfam" id="PF05598"/>
    </source>
</evidence>
<gene>
    <name evidence="4" type="ORF">SAMN02745249_00121</name>
</gene>
<feature type="domain" description="Transposase InsH N-terminal" evidence="3">
    <location>
        <begin position="16"/>
        <end position="105"/>
    </location>
</feature>
<dbReference type="Pfam" id="PF05598">
    <property type="entry name" value="DUF772"/>
    <property type="match status" value="1"/>
</dbReference>
<dbReference type="EMBL" id="FQUF01000002">
    <property type="protein sequence ID" value="SHE28558.1"/>
    <property type="molecule type" value="Genomic_DNA"/>
</dbReference>
<evidence type="ECO:0000313" key="4">
    <source>
        <dbReference type="EMBL" id="SHE28558.1"/>
    </source>
</evidence>
<evidence type="ECO:0000313" key="5">
    <source>
        <dbReference type="Proteomes" id="UP000184128"/>
    </source>
</evidence>
<feature type="compositionally biased region" description="Basic residues" evidence="1">
    <location>
        <begin position="228"/>
        <end position="238"/>
    </location>
</feature>
<name>A0A1M4S8R7_9LACT</name>
<keyword evidence="5" id="KW-1185">Reference proteome</keyword>
<dbReference type="InterPro" id="IPR008490">
    <property type="entry name" value="Transposase_InsH_N"/>
</dbReference>
<dbReference type="GO" id="GO:0004803">
    <property type="term" value="F:transposase activity"/>
    <property type="evidence" value="ECO:0007669"/>
    <property type="project" value="InterPro"/>
</dbReference>
<dbReference type="PANTHER" id="PTHR33408">
    <property type="entry name" value="TRANSPOSASE"/>
    <property type="match status" value="1"/>
</dbReference>
<evidence type="ECO:0000256" key="1">
    <source>
        <dbReference type="SAM" id="MobiDB-lite"/>
    </source>
</evidence>
<organism evidence="4 5">
    <name type="scientific">Atopostipes suicloacalis DSM 15692</name>
    <dbReference type="NCBI Taxonomy" id="1121025"/>
    <lineage>
        <taxon>Bacteria</taxon>
        <taxon>Bacillati</taxon>
        <taxon>Bacillota</taxon>
        <taxon>Bacilli</taxon>
        <taxon>Lactobacillales</taxon>
        <taxon>Carnobacteriaceae</taxon>
        <taxon>Atopostipes</taxon>
    </lineage>
</organism>